<dbReference type="RefSeq" id="WP_274491907.1">
    <property type="nucleotide sequence ID" value="NZ_CP118166.1"/>
</dbReference>
<organism evidence="3 4">
    <name type="scientific">Hyphococcus flavus</name>
    <dbReference type="NCBI Taxonomy" id="1866326"/>
    <lineage>
        <taxon>Bacteria</taxon>
        <taxon>Pseudomonadati</taxon>
        <taxon>Pseudomonadota</taxon>
        <taxon>Alphaproteobacteria</taxon>
        <taxon>Parvularculales</taxon>
        <taxon>Parvularculaceae</taxon>
        <taxon>Hyphococcus</taxon>
    </lineage>
</organism>
<dbReference type="PANTHER" id="PTHR11895">
    <property type="entry name" value="TRANSAMIDASE"/>
    <property type="match status" value="1"/>
</dbReference>
<dbReference type="Gene3D" id="3.90.1300.10">
    <property type="entry name" value="Amidase signature (AS) domain"/>
    <property type="match status" value="1"/>
</dbReference>
<evidence type="ECO:0000259" key="2">
    <source>
        <dbReference type="Pfam" id="PF01425"/>
    </source>
</evidence>
<dbReference type="InterPro" id="IPR023631">
    <property type="entry name" value="Amidase_dom"/>
</dbReference>
<proteinExistence type="inferred from homology"/>
<evidence type="ECO:0000256" key="1">
    <source>
        <dbReference type="ARBA" id="ARBA00009199"/>
    </source>
</evidence>
<comment type="similarity">
    <text evidence="1">Belongs to the amidase family.</text>
</comment>
<dbReference type="PANTHER" id="PTHR11895:SF7">
    <property type="entry name" value="GLUTAMYL-TRNA(GLN) AMIDOTRANSFERASE SUBUNIT A, MITOCHONDRIAL"/>
    <property type="match status" value="1"/>
</dbReference>
<reference evidence="3" key="1">
    <citation type="submission" date="2023-02" db="EMBL/GenBank/DDBJ databases">
        <title>Genome sequence of Hyphococcus flavus.</title>
        <authorList>
            <person name="Rong J.-C."/>
            <person name="Zhao Q."/>
            <person name="Yi M."/>
            <person name="Wu J.-Y."/>
        </authorList>
    </citation>
    <scope>NUCLEOTIDE SEQUENCE</scope>
    <source>
        <strain evidence="3">MCCC 1K03223</strain>
    </source>
</reference>
<dbReference type="KEGG" id="hfl:PUV54_09100"/>
<dbReference type="GO" id="GO:0003824">
    <property type="term" value="F:catalytic activity"/>
    <property type="evidence" value="ECO:0007669"/>
    <property type="project" value="InterPro"/>
</dbReference>
<keyword evidence="4" id="KW-1185">Reference proteome</keyword>
<dbReference type="Pfam" id="PF01425">
    <property type="entry name" value="Amidase"/>
    <property type="match status" value="1"/>
</dbReference>
<dbReference type="EMBL" id="CP118166">
    <property type="protein sequence ID" value="WDI30114.1"/>
    <property type="molecule type" value="Genomic_DNA"/>
</dbReference>
<evidence type="ECO:0000313" key="4">
    <source>
        <dbReference type="Proteomes" id="UP001214043"/>
    </source>
</evidence>
<gene>
    <name evidence="3" type="ORF">PUV54_09100</name>
</gene>
<dbReference type="InterPro" id="IPR036928">
    <property type="entry name" value="AS_sf"/>
</dbReference>
<dbReference type="InterPro" id="IPR000120">
    <property type="entry name" value="Amidase"/>
</dbReference>
<dbReference type="Proteomes" id="UP001214043">
    <property type="component" value="Chromosome"/>
</dbReference>
<sequence length="495" mass="52912">MSEEINIDKAHLKLAAELAEFDAVGLAERIRKKELSPKEAVEASVAAIEVLDKELNFRCQDYAEEALAEAGVFSVADQPFPGVPFLLKDLGAQMEGKVCDAGSRLAAGIIAKHDTELMARFRRSGLITLGKTNTPEFGANIITENVLQGVTHNPWNKDYSPGGSSGGSSAAVAAGAVAIAHANDGLGSIRIPASMTNLYGLKPTRQRIPSGPDIAESSGGRAAELVVTRSVRDTAVLLDAVYGSDPGAPHVAPPPMRPYVEELDNPPKDLRIALMVASFSGAKPEPICAKAAEETAALCAQLGHRVELATPQIPWDEYLWSLKMTAQGGFAAGVQLTAEATGRTPSPDNLEPLTWASYEEGRKVSMLDFHKGLSIYGKVQRAMGRFFEKFDILISPVLMGPPPPVEYFASKDVDIDEFWDWFGGDAYSPFAGVFNVTGQPSASVPLHMTEDGLPIGTQITGKFGDEGTILGLSAELERAAPWASRRPSIHISNYV</sequence>
<feature type="domain" description="Amidase" evidence="2">
    <location>
        <begin position="39"/>
        <end position="470"/>
    </location>
</feature>
<evidence type="ECO:0000313" key="3">
    <source>
        <dbReference type="EMBL" id="WDI30114.1"/>
    </source>
</evidence>
<dbReference type="SUPFAM" id="SSF75304">
    <property type="entry name" value="Amidase signature (AS) enzymes"/>
    <property type="match status" value="1"/>
</dbReference>
<dbReference type="AlphaFoldDB" id="A0AAE9Z9W0"/>
<protein>
    <submittedName>
        <fullName evidence="3">Amidase family protein</fullName>
    </submittedName>
</protein>
<name>A0AAE9Z9W0_9PROT</name>
<accession>A0AAE9Z9W0</accession>